<gene>
    <name evidence="6" type="ORF">Q9R08_14875</name>
</gene>
<evidence type="ECO:0000313" key="6">
    <source>
        <dbReference type="EMBL" id="MDQ7879271.1"/>
    </source>
</evidence>
<accession>A0ABU0Z6X2</accession>
<comment type="caution">
    <text evidence="6">The sequence shown here is derived from an EMBL/GenBank/DDBJ whole genome shotgun (WGS) entry which is preliminary data.</text>
</comment>
<reference evidence="6 7" key="1">
    <citation type="submission" date="2023-08" db="EMBL/GenBank/DDBJ databases">
        <title>Microbacterium psychrotolerans sp. nov., a psychrotolerant bacterium isolated from soil in Heilongjiang Province, China.</title>
        <authorList>
            <person name="An P."/>
            <person name="Zhao D."/>
            <person name="Xiang H."/>
        </authorList>
    </citation>
    <scope>NUCLEOTIDE SEQUENCE [LARGE SCALE GENOMIC DNA]</scope>
    <source>
        <strain evidence="6 7">QXD-8</strain>
    </source>
</reference>
<keyword evidence="2" id="KW-0863">Zinc-finger</keyword>
<evidence type="ECO:0000256" key="4">
    <source>
        <dbReference type="PROSITE-ProRule" id="PRU00510"/>
    </source>
</evidence>
<evidence type="ECO:0000259" key="5">
    <source>
        <dbReference type="Pfam" id="PF01258"/>
    </source>
</evidence>
<evidence type="ECO:0000313" key="7">
    <source>
        <dbReference type="Proteomes" id="UP001235133"/>
    </source>
</evidence>
<dbReference type="PROSITE" id="PS51128">
    <property type="entry name" value="ZF_DKSA_2"/>
    <property type="match status" value="1"/>
</dbReference>
<dbReference type="Proteomes" id="UP001235133">
    <property type="component" value="Unassembled WGS sequence"/>
</dbReference>
<dbReference type="Pfam" id="PF01258">
    <property type="entry name" value="zf-dskA_traR"/>
    <property type="match status" value="1"/>
</dbReference>
<dbReference type="Gene3D" id="1.20.120.910">
    <property type="entry name" value="DksA, coiled-coil domain"/>
    <property type="match status" value="1"/>
</dbReference>
<evidence type="ECO:0000256" key="3">
    <source>
        <dbReference type="ARBA" id="ARBA00022833"/>
    </source>
</evidence>
<keyword evidence="1" id="KW-0479">Metal-binding</keyword>
<dbReference type="RefSeq" id="WP_308868887.1">
    <property type="nucleotide sequence ID" value="NZ_JAVFWO010000004.1"/>
</dbReference>
<dbReference type="EMBL" id="JAVFWO010000004">
    <property type="protein sequence ID" value="MDQ7879271.1"/>
    <property type="molecule type" value="Genomic_DNA"/>
</dbReference>
<dbReference type="InterPro" id="IPR000962">
    <property type="entry name" value="Znf_DskA_TraR"/>
</dbReference>
<keyword evidence="7" id="KW-1185">Reference proteome</keyword>
<dbReference type="PANTHER" id="PTHR33823:SF4">
    <property type="entry name" value="GENERAL STRESS PROTEIN 16O"/>
    <property type="match status" value="1"/>
</dbReference>
<keyword evidence="3" id="KW-0862">Zinc</keyword>
<sequence length="110" mass="12087">MTPDTPAETIAPPKLDMASIQRSLEEELKRREDIFRELAPRAIPHVDPVAYMAAAETRRVMDQLGAALDRISHGTYGRCVRCGGAVMAARLEALPYAETCIVCQNDVESS</sequence>
<evidence type="ECO:0000256" key="2">
    <source>
        <dbReference type="ARBA" id="ARBA00022771"/>
    </source>
</evidence>
<feature type="zinc finger region" description="dksA C4-type" evidence="4">
    <location>
        <begin position="79"/>
        <end position="103"/>
    </location>
</feature>
<dbReference type="SUPFAM" id="SSF57716">
    <property type="entry name" value="Glucocorticoid receptor-like (DNA-binding domain)"/>
    <property type="match status" value="1"/>
</dbReference>
<name>A0ABU0Z6X2_9MICO</name>
<organism evidence="6 7">
    <name type="scientific">Microbacterium psychrotolerans</name>
    <dbReference type="NCBI Taxonomy" id="3068321"/>
    <lineage>
        <taxon>Bacteria</taxon>
        <taxon>Bacillati</taxon>
        <taxon>Actinomycetota</taxon>
        <taxon>Actinomycetes</taxon>
        <taxon>Micrococcales</taxon>
        <taxon>Microbacteriaceae</taxon>
        <taxon>Microbacterium</taxon>
    </lineage>
</organism>
<protein>
    <submittedName>
        <fullName evidence="6">TraR/DksA C4-type zinc finger protein</fullName>
    </submittedName>
</protein>
<evidence type="ECO:0000256" key="1">
    <source>
        <dbReference type="ARBA" id="ARBA00022723"/>
    </source>
</evidence>
<feature type="domain" description="Zinc finger DksA/TraR C4-type" evidence="5">
    <location>
        <begin position="74"/>
        <end position="108"/>
    </location>
</feature>
<dbReference type="PANTHER" id="PTHR33823">
    <property type="entry name" value="RNA POLYMERASE-BINDING TRANSCRIPTION FACTOR DKSA-RELATED"/>
    <property type="match status" value="1"/>
</dbReference>
<proteinExistence type="predicted"/>